<keyword evidence="5" id="KW-1185">Reference proteome</keyword>
<accession>A0AA38VJC2</accession>
<comment type="caution">
    <text evidence="4">The sequence shown here is derived from an EMBL/GenBank/DDBJ whole genome shotgun (WGS) entry which is preliminary data.</text>
</comment>
<dbReference type="AlphaFoldDB" id="A0AA38VJC2"/>
<dbReference type="Gene3D" id="3.40.50.720">
    <property type="entry name" value="NAD(P)-binding Rossmann-like Domain"/>
    <property type="match status" value="1"/>
</dbReference>
<dbReference type="Proteomes" id="UP001174694">
    <property type="component" value="Unassembled WGS sequence"/>
</dbReference>
<name>A0AA38VJC2_9PEZI</name>
<dbReference type="Gene3D" id="3.90.25.10">
    <property type="entry name" value="UDP-galactose 4-epimerase, domain 1"/>
    <property type="match status" value="1"/>
</dbReference>
<proteinExistence type="inferred from homology"/>
<dbReference type="EMBL" id="JANBVO010000014">
    <property type="protein sequence ID" value="KAJ9145345.1"/>
    <property type="molecule type" value="Genomic_DNA"/>
</dbReference>
<gene>
    <name evidence="4" type="ORF">NKR23_g5385</name>
</gene>
<reference evidence="4" key="1">
    <citation type="submission" date="2022-07" db="EMBL/GenBank/DDBJ databases">
        <title>Fungi with potential for degradation of polypropylene.</title>
        <authorList>
            <person name="Gostincar C."/>
        </authorList>
    </citation>
    <scope>NUCLEOTIDE SEQUENCE</scope>
    <source>
        <strain evidence="4">EXF-13308</strain>
    </source>
</reference>
<dbReference type="PANTHER" id="PTHR42748:SF7">
    <property type="entry name" value="NMRA LIKE REDOX SENSOR 1-RELATED"/>
    <property type="match status" value="1"/>
</dbReference>
<feature type="domain" description="NmrA-like" evidence="3">
    <location>
        <begin position="6"/>
        <end position="301"/>
    </location>
</feature>
<organism evidence="4 5">
    <name type="scientific">Pleurostoma richardsiae</name>
    <dbReference type="NCBI Taxonomy" id="41990"/>
    <lineage>
        <taxon>Eukaryota</taxon>
        <taxon>Fungi</taxon>
        <taxon>Dikarya</taxon>
        <taxon>Ascomycota</taxon>
        <taxon>Pezizomycotina</taxon>
        <taxon>Sordariomycetes</taxon>
        <taxon>Sordariomycetidae</taxon>
        <taxon>Calosphaeriales</taxon>
        <taxon>Pleurostomataceae</taxon>
        <taxon>Pleurostoma</taxon>
    </lineage>
</organism>
<sequence>MSSPRRTLLITGATGKQGGALITSLVGSPSTASLFTIVAVSRDPASPSAKRLAALGPHVSVLAGDLADPADLLRRAEAAAGSPVWGVYSVQINSPAEQQQGKALVDVAASHGVRHFVYSSGDRGGPERSAVDATDVANFAAKFHIERHLMAACAASGGEKPQMTYTILRPVSFFENLDASVHGRGFARMWEQMGASKLQMVSTADIGRVAAQSFARAGDAAFRNAALTLAGDELTQAEADAVFREVLGFAMPLAPCPVASAVKFFLKGTVGDMFRWFEREGYGADVEECRRLYPGMRDFRAWIEENKGLWVR</sequence>
<dbReference type="Pfam" id="PF05368">
    <property type="entry name" value="NmrA"/>
    <property type="match status" value="1"/>
</dbReference>
<comment type="similarity">
    <text evidence="1">Belongs to the NmrA-type oxidoreductase family.</text>
</comment>
<dbReference type="GO" id="GO:0005634">
    <property type="term" value="C:nucleus"/>
    <property type="evidence" value="ECO:0007669"/>
    <property type="project" value="TreeGrafter"/>
</dbReference>
<dbReference type="PANTHER" id="PTHR42748">
    <property type="entry name" value="NITROGEN METABOLITE REPRESSION PROTEIN NMRA FAMILY MEMBER"/>
    <property type="match status" value="1"/>
</dbReference>
<dbReference type="InterPro" id="IPR008030">
    <property type="entry name" value="NmrA-like"/>
</dbReference>
<protein>
    <submittedName>
        <fullName evidence="4">NAD(P)-binding domain</fullName>
    </submittedName>
</protein>
<evidence type="ECO:0000313" key="4">
    <source>
        <dbReference type="EMBL" id="KAJ9145345.1"/>
    </source>
</evidence>
<evidence type="ECO:0000256" key="2">
    <source>
        <dbReference type="ARBA" id="ARBA00022857"/>
    </source>
</evidence>
<evidence type="ECO:0000259" key="3">
    <source>
        <dbReference type="Pfam" id="PF05368"/>
    </source>
</evidence>
<evidence type="ECO:0000313" key="5">
    <source>
        <dbReference type="Proteomes" id="UP001174694"/>
    </source>
</evidence>
<dbReference type="SUPFAM" id="SSF51735">
    <property type="entry name" value="NAD(P)-binding Rossmann-fold domains"/>
    <property type="match status" value="1"/>
</dbReference>
<dbReference type="InterPro" id="IPR036291">
    <property type="entry name" value="NAD(P)-bd_dom_sf"/>
</dbReference>
<evidence type="ECO:0000256" key="1">
    <source>
        <dbReference type="ARBA" id="ARBA00006328"/>
    </source>
</evidence>
<dbReference type="InterPro" id="IPR051164">
    <property type="entry name" value="NmrA-like_oxidored"/>
</dbReference>
<keyword evidence="2" id="KW-0521">NADP</keyword>